<evidence type="ECO:0000256" key="5">
    <source>
        <dbReference type="ARBA" id="ARBA00022679"/>
    </source>
</evidence>
<reference evidence="15" key="1">
    <citation type="submission" date="2020-08" db="EMBL/GenBank/DDBJ databases">
        <title>Plant Genome Project.</title>
        <authorList>
            <person name="Zhang R.-G."/>
        </authorList>
    </citation>
    <scope>NUCLEOTIDE SEQUENCE</scope>
    <source>
        <strain evidence="15">WSP0</strain>
        <tissue evidence="15">Leaf</tissue>
    </source>
</reference>
<name>A0AAV6KVS3_9ERIC</name>
<dbReference type="Gene3D" id="3.20.20.60">
    <property type="entry name" value="Phosphoenolpyruvate-binding domains"/>
    <property type="match status" value="1"/>
</dbReference>
<evidence type="ECO:0000256" key="8">
    <source>
        <dbReference type="ARBA" id="ARBA00022777"/>
    </source>
</evidence>
<comment type="pathway">
    <text evidence="2 13">Carbohydrate degradation; glycolysis; pyruvate from D-glyceraldehyde 3-phosphate: step 5/5.</text>
</comment>
<keyword evidence="5 13" id="KW-0808">Transferase</keyword>
<dbReference type="EMBL" id="JACTNZ010000003">
    <property type="protein sequence ID" value="KAG5556622.1"/>
    <property type="molecule type" value="Genomic_DNA"/>
</dbReference>
<evidence type="ECO:0000256" key="6">
    <source>
        <dbReference type="ARBA" id="ARBA00022723"/>
    </source>
</evidence>
<gene>
    <name evidence="15" type="ORF">RHGRI_007029</name>
</gene>
<comment type="catalytic activity">
    <reaction evidence="13">
        <text>pyruvate + ATP = phosphoenolpyruvate + ADP + H(+)</text>
        <dbReference type="Rhea" id="RHEA:18157"/>
        <dbReference type="ChEBI" id="CHEBI:15361"/>
        <dbReference type="ChEBI" id="CHEBI:15378"/>
        <dbReference type="ChEBI" id="CHEBI:30616"/>
        <dbReference type="ChEBI" id="CHEBI:58702"/>
        <dbReference type="ChEBI" id="CHEBI:456216"/>
        <dbReference type="EC" id="2.7.1.40"/>
    </reaction>
</comment>
<evidence type="ECO:0000256" key="10">
    <source>
        <dbReference type="ARBA" id="ARBA00022842"/>
    </source>
</evidence>
<dbReference type="PRINTS" id="PR01050">
    <property type="entry name" value="PYRUVTKNASE"/>
</dbReference>
<dbReference type="InterPro" id="IPR015793">
    <property type="entry name" value="Pyrv_Knase_brl"/>
</dbReference>
<keyword evidence="16" id="KW-1185">Reference proteome</keyword>
<evidence type="ECO:0000256" key="7">
    <source>
        <dbReference type="ARBA" id="ARBA00022741"/>
    </source>
</evidence>
<keyword evidence="9" id="KW-0067">ATP-binding</keyword>
<dbReference type="SUPFAM" id="SSF51621">
    <property type="entry name" value="Phosphoenolpyruvate/pyruvate domain"/>
    <property type="match status" value="1"/>
</dbReference>
<comment type="similarity">
    <text evidence="3 13">Belongs to the pyruvate kinase family.</text>
</comment>
<comment type="caution">
    <text evidence="15">The sequence shown here is derived from an EMBL/GenBank/DDBJ whole genome shotgun (WGS) entry which is preliminary data.</text>
</comment>
<evidence type="ECO:0000259" key="14">
    <source>
        <dbReference type="Pfam" id="PF00224"/>
    </source>
</evidence>
<dbReference type="GO" id="GO:0016301">
    <property type="term" value="F:kinase activity"/>
    <property type="evidence" value="ECO:0007669"/>
    <property type="project" value="UniProtKB-KW"/>
</dbReference>
<evidence type="ECO:0000256" key="3">
    <source>
        <dbReference type="ARBA" id="ARBA00008663"/>
    </source>
</evidence>
<evidence type="ECO:0000256" key="12">
    <source>
        <dbReference type="ARBA" id="ARBA00023317"/>
    </source>
</evidence>
<dbReference type="Pfam" id="PF00224">
    <property type="entry name" value="PK"/>
    <property type="match status" value="1"/>
</dbReference>
<evidence type="ECO:0000313" key="15">
    <source>
        <dbReference type="EMBL" id="KAG5556622.1"/>
    </source>
</evidence>
<protein>
    <recommendedName>
        <fullName evidence="4 13">Pyruvate kinase</fullName>
        <ecNumber evidence="4 13">2.7.1.40</ecNumber>
    </recommendedName>
</protein>
<dbReference type="PANTHER" id="PTHR11817">
    <property type="entry name" value="PYRUVATE KINASE"/>
    <property type="match status" value="1"/>
</dbReference>
<dbReference type="AlphaFoldDB" id="A0AAV6KVS3"/>
<dbReference type="InterPro" id="IPR040442">
    <property type="entry name" value="Pyrv_kinase-like_dom_sf"/>
</dbReference>
<keyword evidence="6" id="KW-0479">Metal-binding</keyword>
<evidence type="ECO:0000256" key="9">
    <source>
        <dbReference type="ARBA" id="ARBA00022840"/>
    </source>
</evidence>
<keyword evidence="10 13" id="KW-0460">Magnesium</keyword>
<sequence length="180" mass="20242">MVCVIKNTATLTGSLFTLHASQVHIDLPTLSDKDKENLCMEFACFSSLLAIKMKATAFMIYFHFDALLLECGVDISQNFVCEGILLLVSDQYSFQVISTWGVKNKIDFLSLSYTRHAEDVREAQEFLSKLGDLSQTHIFAKIENVEGLTHFDEILQEADLIILSWGNLGIDLPSEKDDEI</sequence>
<evidence type="ECO:0000256" key="1">
    <source>
        <dbReference type="ARBA" id="ARBA00001958"/>
    </source>
</evidence>
<dbReference type="GO" id="GO:0004743">
    <property type="term" value="F:pyruvate kinase activity"/>
    <property type="evidence" value="ECO:0007669"/>
    <property type="project" value="UniProtKB-EC"/>
</dbReference>
<dbReference type="EC" id="2.7.1.40" evidence="4 13"/>
<evidence type="ECO:0000256" key="4">
    <source>
        <dbReference type="ARBA" id="ARBA00012142"/>
    </source>
</evidence>
<evidence type="ECO:0000256" key="2">
    <source>
        <dbReference type="ARBA" id="ARBA00004997"/>
    </source>
</evidence>
<feature type="domain" description="Pyruvate kinase barrel" evidence="14">
    <location>
        <begin position="99"/>
        <end position="176"/>
    </location>
</feature>
<accession>A0AAV6KVS3</accession>
<organism evidence="15 16">
    <name type="scientific">Rhododendron griersonianum</name>
    <dbReference type="NCBI Taxonomy" id="479676"/>
    <lineage>
        <taxon>Eukaryota</taxon>
        <taxon>Viridiplantae</taxon>
        <taxon>Streptophyta</taxon>
        <taxon>Embryophyta</taxon>
        <taxon>Tracheophyta</taxon>
        <taxon>Spermatophyta</taxon>
        <taxon>Magnoliopsida</taxon>
        <taxon>eudicotyledons</taxon>
        <taxon>Gunneridae</taxon>
        <taxon>Pentapetalae</taxon>
        <taxon>asterids</taxon>
        <taxon>Ericales</taxon>
        <taxon>Ericaceae</taxon>
        <taxon>Ericoideae</taxon>
        <taxon>Rhodoreae</taxon>
        <taxon>Rhododendron</taxon>
    </lineage>
</organism>
<dbReference type="InterPro" id="IPR001697">
    <property type="entry name" value="Pyr_Knase"/>
</dbReference>
<comment type="cofactor">
    <cofactor evidence="1">
        <name>K(+)</name>
        <dbReference type="ChEBI" id="CHEBI:29103"/>
    </cofactor>
</comment>
<dbReference type="Proteomes" id="UP000823749">
    <property type="component" value="Chromosome 3"/>
</dbReference>
<evidence type="ECO:0000256" key="13">
    <source>
        <dbReference type="RuleBase" id="RU000504"/>
    </source>
</evidence>
<dbReference type="GO" id="GO:0000287">
    <property type="term" value="F:magnesium ion binding"/>
    <property type="evidence" value="ECO:0007669"/>
    <property type="project" value="InterPro"/>
</dbReference>
<proteinExistence type="inferred from homology"/>
<evidence type="ECO:0000313" key="16">
    <source>
        <dbReference type="Proteomes" id="UP000823749"/>
    </source>
</evidence>
<keyword evidence="11 13" id="KW-0324">Glycolysis</keyword>
<keyword evidence="12" id="KW-0670">Pyruvate</keyword>
<dbReference type="GO" id="GO:0030955">
    <property type="term" value="F:potassium ion binding"/>
    <property type="evidence" value="ECO:0007669"/>
    <property type="project" value="InterPro"/>
</dbReference>
<keyword evidence="7" id="KW-0547">Nucleotide-binding</keyword>
<dbReference type="InterPro" id="IPR015813">
    <property type="entry name" value="Pyrv/PenolPyrv_kinase-like_dom"/>
</dbReference>
<evidence type="ECO:0000256" key="11">
    <source>
        <dbReference type="ARBA" id="ARBA00023152"/>
    </source>
</evidence>
<dbReference type="GO" id="GO:0005524">
    <property type="term" value="F:ATP binding"/>
    <property type="evidence" value="ECO:0007669"/>
    <property type="project" value="UniProtKB-KW"/>
</dbReference>
<keyword evidence="8 13" id="KW-0418">Kinase</keyword>